<gene>
    <name evidence="1" type="ORF">NLG97_g361</name>
</gene>
<comment type="caution">
    <text evidence="1">The sequence shown here is derived from an EMBL/GenBank/DDBJ whole genome shotgun (WGS) entry which is preliminary data.</text>
</comment>
<evidence type="ECO:0000313" key="2">
    <source>
        <dbReference type="Proteomes" id="UP001148737"/>
    </source>
</evidence>
<protein>
    <submittedName>
        <fullName evidence="1">Uncharacterized protein</fullName>
    </submittedName>
</protein>
<organism evidence="1 2">
    <name type="scientific">Lecanicillium saksenae</name>
    <dbReference type="NCBI Taxonomy" id="468837"/>
    <lineage>
        <taxon>Eukaryota</taxon>
        <taxon>Fungi</taxon>
        <taxon>Dikarya</taxon>
        <taxon>Ascomycota</taxon>
        <taxon>Pezizomycotina</taxon>
        <taxon>Sordariomycetes</taxon>
        <taxon>Hypocreomycetidae</taxon>
        <taxon>Hypocreales</taxon>
        <taxon>Cordycipitaceae</taxon>
        <taxon>Lecanicillium</taxon>
    </lineage>
</organism>
<accession>A0ACC1RAZ3</accession>
<keyword evidence="2" id="KW-1185">Reference proteome</keyword>
<reference evidence="1" key="1">
    <citation type="submission" date="2022-07" db="EMBL/GenBank/DDBJ databases">
        <title>Genome Sequence of Lecanicillium saksenae.</title>
        <authorList>
            <person name="Buettner E."/>
        </authorList>
    </citation>
    <scope>NUCLEOTIDE SEQUENCE</scope>
    <source>
        <strain evidence="1">VT-O1</strain>
    </source>
</reference>
<proteinExistence type="predicted"/>
<sequence length="563" mass="61282">MENVQNGIVYVEGNEGLSPAHFRFLVDRHGTANLQPLPDPTLADPLNWPQRKAIIFHACICTFTASSVIPAFKDISERLDVSIQAASYMTSLQIAILGGAPLFWHPLAKRYGHFSIYFLALLGSIAANVGSACSTNYGQLAACRALGALFISPAAALGAGTIGEMFFAGERAQYIGAWTLMITVGVPFAPFLFSFAVERVGYQWIFWTLAIANIVQFLLYLIFGSETRYIRGLPGAASARIPHRLALRRIDPTPFTIVELLHPFVYTLRWRVAIPAAAHAMTFLFCNVMMTVEIPQLFAEKFSFGAEALGLQFLGLIIGSLLGEALAMTASNYWMTRGADDAMGGGDDTTPRLAPERRLWLSYIGYALAICGIVVFLVMSQTLRVYNVSPVVGAGIASTGNQIVTTVLVNYAVDCYPEDAASVGVFISFARGIWGFIGPFWFPQFFKATGKGSAGGVIAMLVVVSVLPTIVLQVQGGKEKATDRQGRCFIELWGLYAMLTPPSIQLSNYTAASSLTASHIGPLTLTRKSSQPHSHNKTVTRDDRIRLPENDLGIYIRLPRMLG</sequence>
<name>A0ACC1RAZ3_9HYPO</name>
<dbReference type="EMBL" id="JANAKD010000011">
    <property type="protein sequence ID" value="KAJ3499404.1"/>
    <property type="molecule type" value="Genomic_DNA"/>
</dbReference>
<evidence type="ECO:0000313" key="1">
    <source>
        <dbReference type="EMBL" id="KAJ3499404.1"/>
    </source>
</evidence>
<dbReference type="Proteomes" id="UP001148737">
    <property type="component" value="Unassembled WGS sequence"/>
</dbReference>